<gene>
    <name evidence="2" type="ORF">CDCA_CDCA18G4576</name>
</gene>
<proteinExistence type="predicted"/>
<organism evidence="2 3">
    <name type="scientific">Cyanidium caldarium</name>
    <name type="common">Red alga</name>
    <dbReference type="NCBI Taxonomy" id="2771"/>
    <lineage>
        <taxon>Eukaryota</taxon>
        <taxon>Rhodophyta</taxon>
        <taxon>Bangiophyceae</taxon>
        <taxon>Cyanidiales</taxon>
        <taxon>Cyanidiaceae</taxon>
        <taxon>Cyanidium</taxon>
    </lineage>
</organism>
<sequence>MTTEVNNRVVLDAFSYAWDAFIPSAKRDAEELRACVEAAAAHPEPSADAVADDAVGEWHEAIREMDRQLSTALQCATATPRAGDMLREARELFEWNAVLLQRLEDVVGIPSAGAGNAAQDTDVDVEADFDRSHAPPTTPLSRGRIRSGRSPPLAPVDDVAGDGDAEPKTPCLDDFALSKYQANAVEEQKEKHTVWIEQAPETTSVSMGGDTSIQHAYEQRVAPFLQRQVSVERVRQAWHALGTDASAGSEWMAETTVASRWERGGCGGCSDAERKALLLALTQLGALRMEWREGVSGYRMAGDAVTRATTDDEESSGG</sequence>
<evidence type="ECO:0000256" key="1">
    <source>
        <dbReference type="SAM" id="MobiDB-lite"/>
    </source>
</evidence>
<reference evidence="2 3" key="1">
    <citation type="submission" date="2022-07" db="EMBL/GenBank/DDBJ databases">
        <title>Genome-wide signatures of adaptation to extreme environments.</title>
        <authorList>
            <person name="Cho C.H."/>
            <person name="Yoon H.S."/>
        </authorList>
    </citation>
    <scope>NUCLEOTIDE SEQUENCE [LARGE SCALE GENOMIC DNA]</scope>
    <source>
        <strain evidence="2 3">DBV 063 E5</strain>
    </source>
</reference>
<dbReference type="AlphaFoldDB" id="A0AAV9J2F1"/>
<name>A0AAV9J2F1_CYACA</name>
<comment type="caution">
    <text evidence="2">The sequence shown here is derived from an EMBL/GenBank/DDBJ whole genome shotgun (WGS) entry which is preliminary data.</text>
</comment>
<keyword evidence="3" id="KW-1185">Reference proteome</keyword>
<evidence type="ECO:0000313" key="3">
    <source>
        <dbReference type="Proteomes" id="UP001301350"/>
    </source>
</evidence>
<accession>A0AAV9J2F1</accession>
<evidence type="ECO:0000313" key="2">
    <source>
        <dbReference type="EMBL" id="KAK4538551.1"/>
    </source>
</evidence>
<dbReference type="EMBL" id="JANCYW010000018">
    <property type="protein sequence ID" value="KAK4538551.1"/>
    <property type="molecule type" value="Genomic_DNA"/>
</dbReference>
<dbReference type="Proteomes" id="UP001301350">
    <property type="component" value="Unassembled WGS sequence"/>
</dbReference>
<protein>
    <submittedName>
        <fullName evidence="2">Uncharacterized protein</fullName>
    </submittedName>
</protein>
<feature type="region of interest" description="Disordered" evidence="1">
    <location>
        <begin position="128"/>
        <end position="165"/>
    </location>
</feature>